<evidence type="ECO:0000313" key="3">
    <source>
        <dbReference type="EMBL" id="KHN79459.1"/>
    </source>
</evidence>
<dbReference type="EMBL" id="JPKZ01001912">
    <property type="protein sequence ID" value="KHN79459.1"/>
    <property type="molecule type" value="Genomic_DNA"/>
</dbReference>
<dbReference type="AlphaFoldDB" id="A0A0B2VDB3"/>
<dbReference type="PANTHER" id="PTHR10840:SF0">
    <property type="entry name" value="PROGRAMMED CELL DEATH PROTEIN 5"/>
    <property type="match status" value="1"/>
</dbReference>
<dbReference type="Gene3D" id="1.10.8.140">
    <property type="entry name" value="PDCD5-like"/>
    <property type="match status" value="1"/>
</dbReference>
<dbReference type="Pfam" id="PF01984">
    <property type="entry name" value="dsDNA_bind"/>
    <property type="match status" value="1"/>
</dbReference>
<organism evidence="3 4">
    <name type="scientific">Toxocara canis</name>
    <name type="common">Canine roundworm</name>
    <dbReference type="NCBI Taxonomy" id="6265"/>
    <lineage>
        <taxon>Eukaryota</taxon>
        <taxon>Metazoa</taxon>
        <taxon>Ecdysozoa</taxon>
        <taxon>Nematoda</taxon>
        <taxon>Chromadorea</taxon>
        <taxon>Rhabditida</taxon>
        <taxon>Spirurina</taxon>
        <taxon>Ascaridomorpha</taxon>
        <taxon>Ascaridoidea</taxon>
        <taxon>Toxocaridae</taxon>
        <taxon>Toxocara</taxon>
    </lineage>
</organism>
<dbReference type="GO" id="GO:0005634">
    <property type="term" value="C:nucleus"/>
    <property type="evidence" value="ECO:0007669"/>
    <property type="project" value="TreeGrafter"/>
</dbReference>
<keyword evidence="4" id="KW-1185">Reference proteome</keyword>
<protein>
    <submittedName>
        <fullName evidence="3">Programmed cell death protein 5</fullName>
    </submittedName>
</protein>
<accession>A0A0B2VDB3</accession>
<comment type="similarity">
    <text evidence="1">Belongs to the PDCD5 family.</text>
</comment>
<dbReference type="SUPFAM" id="SSF46950">
    <property type="entry name" value="Double-stranded DNA-binding domain"/>
    <property type="match status" value="1"/>
</dbReference>
<dbReference type="STRING" id="6265.A0A0B2VDB3"/>
<comment type="caution">
    <text evidence="3">The sequence shown here is derived from an EMBL/GenBank/DDBJ whole genome shotgun (WGS) entry which is preliminary data.</text>
</comment>
<name>A0A0B2VDB3_TOXCA</name>
<evidence type="ECO:0000256" key="2">
    <source>
        <dbReference type="SAM" id="Coils"/>
    </source>
</evidence>
<keyword evidence="2" id="KW-0175">Coiled coil</keyword>
<dbReference type="InterPro" id="IPR036883">
    <property type="entry name" value="PDCD5-like_sf"/>
</dbReference>
<gene>
    <name evidence="3" type="primary">Pdcd5</name>
    <name evidence="3" type="ORF">Tcan_04709</name>
</gene>
<dbReference type="GO" id="GO:0005829">
    <property type="term" value="C:cytosol"/>
    <property type="evidence" value="ECO:0007669"/>
    <property type="project" value="TreeGrafter"/>
</dbReference>
<sequence length="223" mass="24732">MLYTTGIQFHNIIASVILELEPSDLCMQAQAYTRMKGKLIPLNMADADLEAIRASRLAQMQGEQIGGGESDAKLKAEQARKAAEQQENMKNSILHQVLDQSAMARLSNLRAAKPEKAAIVENTIIQMARMGQIASKMSDEALKELLDRISEKTHKTTTVKTKQKMTVRRAPRFLANDDPEASSMYCILTEVAFPKIVCSDTFNTSEIESPNFKSPTTSSRPVQ</sequence>
<evidence type="ECO:0000313" key="4">
    <source>
        <dbReference type="Proteomes" id="UP000031036"/>
    </source>
</evidence>
<proteinExistence type="inferred from homology"/>
<dbReference type="InterPro" id="IPR002836">
    <property type="entry name" value="PDCD5-like"/>
</dbReference>
<dbReference type="GO" id="GO:0003677">
    <property type="term" value="F:DNA binding"/>
    <property type="evidence" value="ECO:0007669"/>
    <property type="project" value="InterPro"/>
</dbReference>
<dbReference type="OrthoDB" id="10252486at2759"/>
<reference evidence="3 4" key="1">
    <citation type="submission" date="2014-11" db="EMBL/GenBank/DDBJ databases">
        <title>Genetic blueprint of the zoonotic pathogen Toxocara canis.</title>
        <authorList>
            <person name="Zhu X.-Q."/>
            <person name="Korhonen P.K."/>
            <person name="Cai H."/>
            <person name="Young N.D."/>
            <person name="Nejsum P."/>
            <person name="von Samson-Himmelstjerna G."/>
            <person name="Boag P.R."/>
            <person name="Tan P."/>
            <person name="Li Q."/>
            <person name="Min J."/>
            <person name="Yang Y."/>
            <person name="Wang X."/>
            <person name="Fang X."/>
            <person name="Hall R.S."/>
            <person name="Hofmann A."/>
            <person name="Sternberg P.W."/>
            <person name="Jex A.R."/>
            <person name="Gasser R.B."/>
        </authorList>
    </citation>
    <scope>NUCLEOTIDE SEQUENCE [LARGE SCALE GENOMIC DNA]</scope>
    <source>
        <strain evidence="3">PN_DK_2014</strain>
    </source>
</reference>
<dbReference type="PANTHER" id="PTHR10840">
    <property type="entry name" value="PROGRAMMED CELL DEATH PROTEIN 5"/>
    <property type="match status" value="1"/>
</dbReference>
<dbReference type="Proteomes" id="UP000031036">
    <property type="component" value="Unassembled WGS sequence"/>
</dbReference>
<feature type="coiled-coil region" evidence="2">
    <location>
        <begin position="69"/>
        <end position="96"/>
    </location>
</feature>
<evidence type="ECO:0000256" key="1">
    <source>
        <dbReference type="ARBA" id="ARBA00010490"/>
    </source>
</evidence>